<dbReference type="PANTHER" id="PTHR19303">
    <property type="entry name" value="TRANSPOSON"/>
    <property type="match status" value="1"/>
</dbReference>
<proteinExistence type="predicted"/>
<dbReference type="PANTHER" id="PTHR19303:SF62">
    <property type="entry name" value="HTH CENPB-TYPE DOMAIN-CONTAINING PROTEIN-RELATED"/>
    <property type="match status" value="1"/>
</dbReference>
<dbReference type="AlphaFoldDB" id="A0A1B8A4X9"/>
<accession>A0A1B8A4X9</accession>
<dbReference type="Proteomes" id="UP000091967">
    <property type="component" value="Unassembled WGS sequence"/>
</dbReference>
<evidence type="ECO:0000313" key="4">
    <source>
        <dbReference type="Proteomes" id="UP000091967"/>
    </source>
</evidence>
<organism evidence="3 4">
    <name type="scientific">Fusarium poae</name>
    <dbReference type="NCBI Taxonomy" id="36050"/>
    <lineage>
        <taxon>Eukaryota</taxon>
        <taxon>Fungi</taxon>
        <taxon>Dikarya</taxon>
        <taxon>Ascomycota</taxon>
        <taxon>Pezizomycotina</taxon>
        <taxon>Sordariomycetes</taxon>
        <taxon>Hypocreomycetidae</taxon>
        <taxon>Hypocreales</taxon>
        <taxon>Nectriaceae</taxon>
        <taxon>Fusarium</taxon>
    </lineage>
</organism>
<feature type="domain" description="DDE-1" evidence="2">
    <location>
        <begin position="221"/>
        <end position="340"/>
    </location>
</feature>
<comment type="caution">
    <text evidence="3">The sequence shown here is derived from an EMBL/GenBank/DDBJ whole genome shotgun (WGS) entry which is preliminary data.</text>
</comment>
<gene>
    <name evidence="3" type="ORF">FPOA_13646</name>
</gene>
<feature type="region of interest" description="Disordered" evidence="1">
    <location>
        <begin position="1"/>
        <end position="20"/>
    </location>
</feature>
<evidence type="ECO:0000313" key="3">
    <source>
        <dbReference type="EMBL" id="OBS15536.1"/>
    </source>
</evidence>
<name>A0A1B8A4X9_FUSPO</name>
<protein>
    <recommendedName>
        <fullName evidence="2">DDE-1 domain-containing protein</fullName>
    </recommendedName>
</protein>
<keyword evidence="4" id="KW-1185">Reference proteome</keyword>
<evidence type="ECO:0000256" key="1">
    <source>
        <dbReference type="SAM" id="MobiDB-lite"/>
    </source>
</evidence>
<dbReference type="EMBL" id="LYXU01000150">
    <property type="protein sequence ID" value="OBS15536.1"/>
    <property type="molecule type" value="Genomic_DNA"/>
</dbReference>
<sequence length="355" mass="40944">MVFHPLKRPREEECPERPSSIDLTAVGPLKTRSSLVDVCPRAKKIGWLSGSRQESLGYALSHSQIRACVMGLLRQQGEHPDLGRNWVIKFINRRADLKTKMGRRQEAKSIRAAAKIYGVSDRTIRRRRDGSAARHDTVPNSRKLTQLEEEVIVQRRPELRMRFSRKYDYQRAKCEDPKVISEWFALVWNVKAKYGILDEDTYNFDETGWPRQGQLAQLGNREWATVIQGVNAQGWAIPPFIILAAQYHLANWYTESNLPADWMITTTDNGWTTNEVGLDWIKHFDKHTASRTKGTHRLLILDGHESHHSTIFELYCKEHNIVTLCMPSHSSHYLQPLDVGSRFRSTTPTTLFDPE</sequence>
<dbReference type="GO" id="GO:0003677">
    <property type="term" value="F:DNA binding"/>
    <property type="evidence" value="ECO:0007669"/>
    <property type="project" value="TreeGrafter"/>
</dbReference>
<dbReference type="InterPro" id="IPR050863">
    <property type="entry name" value="CenT-Element_Derived"/>
</dbReference>
<dbReference type="GO" id="GO:0005634">
    <property type="term" value="C:nucleus"/>
    <property type="evidence" value="ECO:0007669"/>
    <property type="project" value="TreeGrafter"/>
</dbReference>
<dbReference type="STRING" id="36050.A0A1B8A4X9"/>
<dbReference type="Pfam" id="PF03184">
    <property type="entry name" value="DDE_1"/>
    <property type="match status" value="1"/>
</dbReference>
<reference evidence="3 4" key="1">
    <citation type="submission" date="2016-06" db="EMBL/GenBank/DDBJ databases">
        <title>Living apart together: crosstalk between the core and supernumerary genomes in a fungal plant pathogen.</title>
        <authorList>
            <person name="Vanheule A."/>
            <person name="Audenaert K."/>
            <person name="Warris S."/>
            <person name="Van De Geest H."/>
            <person name="Schijlen E."/>
            <person name="Hofte M."/>
            <person name="De Saeger S."/>
            <person name="Haesaert G."/>
            <person name="Waalwijk C."/>
            <person name="Van Der Lee T."/>
        </authorList>
    </citation>
    <scope>NUCLEOTIDE SEQUENCE [LARGE SCALE GENOMIC DNA]</scope>
    <source>
        <strain evidence="3 4">2516</strain>
    </source>
</reference>
<dbReference type="InterPro" id="IPR004875">
    <property type="entry name" value="DDE_SF_endonuclease_dom"/>
</dbReference>
<evidence type="ECO:0000259" key="2">
    <source>
        <dbReference type="Pfam" id="PF03184"/>
    </source>
</evidence>